<keyword evidence="2" id="KW-1133">Transmembrane helix</keyword>
<comment type="caution">
    <text evidence="4">The sequence shown here is derived from an EMBL/GenBank/DDBJ whole genome shotgun (WGS) entry which is preliminary data.</text>
</comment>
<accession>A0A9X3SPP2</accession>
<dbReference type="Proteomes" id="UP001140076">
    <property type="component" value="Unassembled WGS sequence"/>
</dbReference>
<feature type="region of interest" description="Disordered" evidence="1">
    <location>
        <begin position="1"/>
        <end position="32"/>
    </location>
</feature>
<feature type="domain" description="TadE-like" evidence="3">
    <location>
        <begin position="32"/>
        <end position="69"/>
    </location>
</feature>
<sequence length="152" mass="15942">MIARPAPRPAPRAARPRPPWAGPPRPGEDRGSAEVAVATPLLLLLVLLVIQVAVWMHGDHTAATVARQTVETARAAEAPDAQAQAEAFADEIGGTVLGDPTILVERGEVSVRVVVEAEVPSLIPGLTWPVRHELTAPVERFVEPGEAGGDAP</sequence>
<keyword evidence="2" id="KW-0812">Transmembrane</keyword>
<dbReference type="AlphaFoldDB" id="A0A9X3SPP2"/>
<organism evidence="4 5">
    <name type="scientific">Streptomonospora mangrovi</name>
    <dbReference type="NCBI Taxonomy" id="2883123"/>
    <lineage>
        <taxon>Bacteria</taxon>
        <taxon>Bacillati</taxon>
        <taxon>Actinomycetota</taxon>
        <taxon>Actinomycetes</taxon>
        <taxon>Streptosporangiales</taxon>
        <taxon>Nocardiopsidaceae</taxon>
        <taxon>Streptomonospora</taxon>
    </lineage>
</organism>
<dbReference type="InterPro" id="IPR012495">
    <property type="entry name" value="TadE-like_dom"/>
</dbReference>
<evidence type="ECO:0000256" key="1">
    <source>
        <dbReference type="SAM" id="MobiDB-lite"/>
    </source>
</evidence>
<keyword evidence="2" id="KW-0472">Membrane</keyword>
<reference evidence="4" key="1">
    <citation type="submission" date="2021-10" db="EMBL/GenBank/DDBJ databases">
        <title>Streptomonospora sp. nov., isolated from mangrove soil.</title>
        <authorList>
            <person name="Chen X."/>
            <person name="Ge X."/>
            <person name="Liu W."/>
        </authorList>
    </citation>
    <scope>NUCLEOTIDE SEQUENCE</scope>
    <source>
        <strain evidence="4">S1-112</strain>
    </source>
</reference>
<evidence type="ECO:0000259" key="3">
    <source>
        <dbReference type="Pfam" id="PF07811"/>
    </source>
</evidence>
<feature type="transmembrane region" description="Helical" evidence="2">
    <location>
        <begin position="35"/>
        <end position="56"/>
    </location>
</feature>
<evidence type="ECO:0000256" key="2">
    <source>
        <dbReference type="SAM" id="Phobius"/>
    </source>
</evidence>
<keyword evidence="5" id="KW-1185">Reference proteome</keyword>
<protein>
    <submittedName>
        <fullName evidence="4">Pilus assembly protein</fullName>
    </submittedName>
</protein>
<evidence type="ECO:0000313" key="4">
    <source>
        <dbReference type="EMBL" id="MDA0566141.1"/>
    </source>
</evidence>
<name>A0A9X3SPP2_9ACTN</name>
<dbReference type="EMBL" id="JAJAQC010000030">
    <property type="protein sequence ID" value="MDA0566141.1"/>
    <property type="molecule type" value="Genomic_DNA"/>
</dbReference>
<dbReference type="Pfam" id="PF07811">
    <property type="entry name" value="TadE"/>
    <property type="match status" value="1"/>
</dbReference>
<evidence type="ECO:0000313" key="5">
    <source>
        <dbReference type="Proteomes" id="UP001140076"/>
    </source>
</evidence>
<gene>
    <name evidence="4" type="ORF">LG943_17730</name>
</gene>
<feature type="compositionally biased region" description="Pro residues" evidence="1">
    <location>
        <begin position="1"/>
        <end position="25"/>
    </location>
</feature>
<proteinExistence type="predicted"/>